<gene>
    <name evidence="2" type="ORF">HFM93_03645</name>
</gene>
<proteinExistence type="predicted"/>
<dbReference type="SUPFAM" id="SSF55729">
    <property type="entry name" value="Acyl-CoA N-acyltransferases (Nat)"/>
    <property type="match status" value="2"/>
</dbReference>
<dbReference type="EMBL" id="JAAWUZ010000008">
    <property type="protein sequence ID" value="NSG29388.1"/>
    <property type="molecule type" value="Genomic_DNA"/>
</dbReference>
<dbReference type="PANTHER" id="PTHR41373">
    <property type="entry name" value="DUF2156 DOMAIN-CONTAINING PROTEIN"/>
    <property type="match status" value="1"/>
</dbReference>
<accession>A0ABX2GVD7</accession>
<comment type="caution">
    <text evidence="2">The sequence shown here is derived from an EMBL/GenBank/DDBJ whole genome shotgun (WGS) entry which is preliminary data.</text>
</comment>
<dbReference type="Gene3D" id="3.40.630.30">
    <property type="match status" value="1"/>
</dbReference>
<dbReference type="InterPro" id="IPR016181">
    <property type="entry name" value="Acyl_CoA_acyltransferase"/>
</dbReference>
<keyword evidence="3" id="KW-1185">Reference proteome</keyword>
<dbReference type="Pfam" id="PF09924">
    <property type="entry name" value="LPG_synthase_C"/>
    <property type="match status" value="1"/>
</dbReference>
<dbReference type="InterPro" id="IPR016732">
    <property type="entry name" value="UCP018688"/>
</dbReference>
<dbReference type="RefSeq" id="WP_173865888.1">
    <property type="nucleotide sequence ID" value="NZ_JAAWUU010000009.1"/>
</dbReference>
<dbReference type="PANTHER" id="PTHR41373:SF1">
    <property type="entry name" value="PHOSPHATIDYLGLYCEROL LYSYLTRANSFERASE C-TERMINAL DOMAIN-CONTAINING PROTEIN"/>
    <property type="match status" value="1"/>
</dbReference>
<protein>
    <submittedName>
        <fullName evidence="2">DUF2156 domain-containing protein</fullName>
    </submittedName>
</protein>
<evidence type="ECO:0000313" key="2">
    <source>
        <dbReference type="EMBL" id="NSG29388.1"/>
    </source>
</evidence>
<name>A0ABX2GVD7_9FIRM</name>
<dbReference type="Proteomes" id="UP000821846">
    <property type="component" value="Unassembled WGS sequence"/>
</dbReference>
<evidence type="ECO:0000313" key="3">
    <source>
        <dbReference type="Proteomes" id="UP000821846"/>
    </source>
</evidence>
<sequence>MEKIRKKNASYAGEITFGQKEKIEQIRKKYGHILSSHAFASLWIWKEKMGLTVEIEEDFFSVKSALYGKNAWFFPCGDDRKKKAFLEKQMEQAEEFSLHYMREEDRLFLEREYPGSFRMEETEESFEYLYARKDLECMEGGNFSHLRKELRKLGREHELQTVSLTDQDYPKLSGFFEGKRQSAHIRGYAGLEDDGIAEMVLSHYRELDLSGVLVFADGKPAAFAVGFPLTENTIDGCLERHDSSISGIAYYTERALLSFSDPRFCFMNGEEDLGIPGLRMMKKHLGPHGCTKIWSAKMKGRRIR</sequence>
<organism evidence="2 3">
    <name type="scientific">Faecalicatena fissicatena</name>
    <dbReference type="NCBI Taxonomy" id="290055"/>
    <lineage>
        <taxon>Bacteria</taxon>
        <taxon>Bacillati</taxon>
        <taxon>Bacillota</taxon>
        <taxon>Clostridia</taxon>
        <taxon>Lachnospirales</taxon>
        <taxon>Lachnospiraceae</taxon>
        <taxon>Faecalicatena</taxon>
    </lineage>
</organism>
<feature type="domain" description="Phosphatidylglycerol lysyltransferase C-terminal" evidence="1">
    <location>
        <begin position="32"/>
        <end position="287"/>
    </location>
</feature>
<evidence type="ECO:0000259" key="1">
    <source>
        <dbReference type="Pfam" id="PF09924"/>
    </source>
</evidence>
<dbReference type="InterPro" id="IPR024320">
    <property type="entry name" value="LPG_synthase_C"/>
</dbReference>
<reference evidence="2 3" key="1">
    <citation type="journal article" date="2020" name="Cell Host Microbe">
        <title>Functional and Genomic Variation between Human-Derived Isolates of Lachnospiraceae Reveals Inter- and Intra-Species Diversity.</title>
        <authorList>
            <person name="Sorbara M.T."/>
            <person name="Littmann E.R."/>
            <person name="Fontana E."/>
            <person name="Moody T.U."/>
            <person name="Kohout C.E."/>
            <person name="Gjonbalaj M."/>
            <person name="Eaton V."/>
            <person name="Seok R."/>
            <person name="Leiner I.M."/>
            <person name="Pamer E.G."/>
        </authorList>
    </citation>
    <scope>NUCLEOTIDE SEQUENCE [LARGE SCALE GENOMIC DNA]</scope>
    <source>
        <strain evidence="2 3">MSK.14.16</strain>
    </source>
</reference>